<reference evidence="1" key="1">
    <citation type="journal article" date="2013" name="J. Plant Res.">
        <title>Effect of fungi and light on seed germination of three Opuntia species from semiarid lands of central Mexico.</title>
        <authorList>
            <person name="Delgado-Sanchez P."/>
            <person name="Jimenez-Bremont J.F."/>
            <person name="Guerrero-Gonzalez Mde L."/>
            <person name="Flores J."/>
        </authorList>
    </citation>
    <scope>NUCLEOTIDE SEQUENCE</scope>
    <source>
        <tissue evidence="1">Cladode</tissue>
    </source>
</reference>
<evidence type="ECO:0000313" key="1">
    <source>
        <dbReference type="EMBL" id="MBA4676495.1"/>
    </source>
</evidence>
<reference evidence="1" key="2">
    <citation type="submission" date="2020-07" db="EMBL/GenBank/DDBJ databases">
        <authorList>
            <person name="Vera ALvarez R."/>
            <person name="Arias-Moreno D.M."/>
            <person name="Jimenez-Jacinto V."/>
            <person name="Jimenez-Bremont J.F."/>
            <person name="Swaminathan K."/>
            <person name="Moose S.P."/>
            <person name="Guerrero-Gonzalez M.L."/>
            <person name="Marino-Ramirez L."/>
            <person name="Landsman D."/>
            <person name="Rodriguez-Kessler M."/>
            <person name="Delgado-Sanchez P."/>
        </authorList>
    </citation>
    <scope>NUCLEOTIDE SEQUENCE</scope>
    <source>
        <tissue evidence="1">Cladode</tissue>
    </source>
</reference>
<name>A0A7C9AXW8_OPUST</name>
<organism evidence="1">
    <name type="scientific">Opuntia streptacantha</name>
    <name type="common">Prickly pear cactus</name>
    <name type="synonym">Opuntia cardona</name>
    <dbReference type="NCBI Taxonomy" id="393608"/>
    <lineage>
        <taxon>Eukaryota</taxon>
        <taxon>Viridiplantae</taxon>
        <taxon>Streptophyta</taxon>
        <taxon>Embryophyta</taxon>
        <taxon>Tracheophyta</taxon>
        <taxon>Spermatophyta</taxon>
        <taxon>Magnoliopsida</taxon>
        <taxon>eudicotyledons</taxon>
        <taxon>Gunneridae</taxon>
        <taxon>Pentapetalae</taxon>
        <taxon>Caryophyllales</taxon>
        <taxon>Cactineae</taxon>
        <taxon>Cactaceae</taxon>
        <taxon>Opuntioideae</taxon>
        <taxon>Opuntia</taxon>
    </lineage>
</organism>
<dbReference type="AlphaFoldDB" id="A0A7C9AXW8"/>
<dbReference type="EMBL" id="GISG01271610">
    <property type="protein sequence ID" value="MBA4676495.1"/>
    <property type="molecule type" value="Transcribed_RNA"/>
</dbReference>
<proteinExistence type="predicted"/>
<sequence length="128" mass="13873">MLGLCSKRLFEAEVCDFAMGILCPLMAEFFEAATVLFPEVVPRSFLSVEPTGTLFSTEPTEHLLSLEGNGLFGGRTFGAAGLMGPVGLEGPLPLLVPRGLLGWGCFLKSTCFLESEERLPLLLLKFNF</sequence>
<accession>A0A7C9AXW8</accession>
<protein>
    <submittedName>
        <fullName evidence="1">Uncharacterized protein</fullName>
    </submittedName>
</protein>